<dbReference type="PRINTS" id="PR00411">
    <property type="entry name" value="PNDRDTASEI"/>
</dbReference>
<keyword evidence="2" id="KW-0274">FAD</keyword>
<dbReference type="GO" id="GO:0050661">
    <property type="term" value="F:NADP binding"/>
    <property type="evidence" value="ECO:0007669"/>
    <property type="project" value="InterPro"/>
</dbReference>
<proteinExistence type="predicted"/>
<evidence type="ECO:0008006" key="7">
    <source>
        <dbReference type="Google" id="ProtNLM"/>
    </source>
</evidence>
<evidence type="ECO:0000256" key="2">
    <source>
        <dbReference type="ARBA" id="ARBA00022827"/>
    </source>
</evidence>
<dbReference type="SUPFAM" id="SSF51905">
    <property type="entry name" value="FAD/NAD(P)-binding domain"/>
    <property type="match status" value="2"/>
</dbReference>
<organism evidence="5 6">
    <name type="scientific">Sphingobium quisquiliarum P25</name>
    <dbReference type="NCBI Taxonomy" id="1329909"/>
    <lineage>
        <taxon>Bacteria</taxon>
        <taxon>Pseudomonadati</taxon>
        <taxon>Pseudomonadota</taxon>
        <taxon>Alphaproteobacteria</taxon>
        <taxon>Sphingomonadales</taxon>
        <taxon>Sphingomonadaceae</taxon>
        <taxon>Sphingobium</taxon>
    </lineage>
</organism>
<dbReference type="Proteomes" id="UP000015525">
    <property type="component" value="Unassembled WGS sequence"/>
</dbReference>
<dbReference type="InterPro" id="IPR051209">
    <property type="entry name" value="FAD-bind_Monooxygenase_sf"/>
</dbReference>
<dbReference type="PANTHER" id="PTHR42877">
    <property type="entry name" value="L-ORNITHINE N(5)-MONOOXYGENASE-RELATED"/>
    <property type="match status" value="1"/>
</dbReference>
<protein>
    <recommendedName>
        <fullName evidence="7">Monooxygenase</fullName>
    </recommendedName>
</protein>
<dbReference type="Gene3D" id="3.50.50.60">
    <property type="entry name" value="FAD/NAD(P)-binding domain"/>
    <property type="match status" value="2"/>
</dbReference>
<evidence type="ECO:0000313" key="6">
    <source>
        <dbReference type="Proteomes" id="UP000015525"/>
    </source>
</evidence>
<comment type="caution">
    <text evidence="5">The sequence shown here is derived from an EMBL/GenBank/DDBJ whole genome shotgun (WGS) entry which is preliminary data.</text>
</comment>
<accession>T0GDU7</accession>
<evidence type="ECO:0000256" key="4">
    <source>
        <dbReference type="SAM" id="MobiDB-lite"/>
    </source>
</evidence>
<dbReference type="GO" id="GO:0050660">
    <property type="term" value="F:flavin adenine dinucleotide binding"/>
    <property type="evidence" value="ECO:0007669"/>
    <property type="project" value="InterPro"/>
</dbReference>
<dbReference type="GO" id="GO:0004499">
    <property type="term" value="F:N,N-dimethylaniline monooxygenase activity"/>
    <property type="evidence" value="ECO:0007669"/>
    <property type="project" value="InterPro"/>
</dbReference>
<evidence type="ECO:0000313" key="5">
    <source>
        <dbReference type="EMBL" id="EQB01941.1"/>
    </source>
</evidence>
<gene>
    <name evidence="5" type="ORF">L288_17115</name>
</gene>
<name>T0GDU7_9SPHN</name>
<sequence>MATTYDLTPEELAEREGFRVVPTANSAKGHLPIRDEAALRNALAIADVPTLLMTYTQLSGDGGFLDRFAPHIRPQLQGGGAGIPADLSEELREALFALLTRDEPVSDAFPSHATIRRMMDVYVGEHVAEEFVPLLLEQSGLTGAQGVDITARKTPPKDFKVLVIGAGMTGIALGAKLAEAGYDYEIIERNDEVGGTWYHTRYPGLGVDTPSHFYSFSFELNADWTRWFSRGHQNHAYLLHCARKYGVRDRTTFRTEVVSAIWDADGSMWDVTVRSLDTGREETRRVNAVMSAIGFNNRPKDIDIPGHESFRGVSMHSAKWDGSVQLEGKRIAVVGTGASSMQISTTLANVASHLTVFQRSKHWVVPNPMLNGQVPEEVRWAMRHIPHYAQWWRLYTYWNASDGLYQNVVMDPDWHMPDVSVSQANEHMRQFLLSYIDQHLADRPDLKDKVTPDYPPGAKRLCLDAGWFDMLKQDNVELETSGIERIVENGIITRDGRLIELDVIIFATGYVLADMLAPMHIEGRDGKTIRQLWGHEDPRAHLGLTVPGFPNFFVLSGPNSVPQHGAGINILSEAQSNLAIGCLDLMLSHEGSTIEPRQAAFDAYNDRLDRQLDNMIWGHPRVKSYYQNSKGRLYLSSPWRIIDMWQLSRSPDPEHFSIGGTASSSGPAAVHGRPASGPDIAQARSA</sequence>
<dbReference type="InterPro" id="IPR020946">
    <property type="entry name" value="Flavin_mOase-like"/>
</dbReference>
<dbReference type="EMBL" id="ATHO01000149">
    <property type="protein sequence ID" value="EQB01941.1"/>
    <property type="molecule type" value="Genomic_DNA"/>
</dbReference>
<keyword evidence="6" id="KW-1185">Reference proteome</keyword>
<evidence type="ECO:0000256" key="3">
    <source>
        <dbReference type="ARBA" id="ARBA00023002"/>
    </source>
</evidence>
<keyword evidence="3" id="KW-0560">Oxidoreductase</keyword>
<reference evidence="5 6" key="1">
    <citation type="journal article" date="2013" name="Genome Announc.">
        <title>Draft Genome Sequence of Sphingobium quisquiliarum Strain P25T, a Novel Hexachlorocyclohexane (HCH)-Degrading Bacterium Isolated from an HCH Dumpsite.</title>
        <authorList>
            <person name="Kumar Singh A."/>
            <person name="Sangwan N."/>
            <person name="Sharma A."/>
            <person name="Gupta V."/>
            <person name="Khurana J.P."/>
            <person name="Lal R."/>
        </authorList>
    </citation>
    <scope>NUCLEOTIDE SEQUENCE [LARGE SCALE GENOMIC DNA]</scope>
    <source>
        <strain evidence="5 6">P25</strain>
    </source>
</reference>
<dbReference type="InterPro" id="IPR036188">
    <property type="entry name" value="FAD/NAD-bd_sf"/>
</dbReference>
<dbReference type="AlphaFoldDB" id="T0GDU7"/>
<dbReference type="Pfam" id="PF00743">
    <property type="entry name" value="FMO-like"/>
    <property type="match status" value="1"/>
</dbReference>
<dbReference type="PANTHER" id="PTHR42877:SF4">
    <property type="entry name" value="FAD_NAD(P)-BINDING DOMAIN-CONTAINING PROTEIN-RELATED"/>
    <property type="match status" value="1"/>
</dbReference>
<dbReference type="PATRIC" id="fig|1329909.3.peg.3299"/>
<feature type="region of interest" description="Disordered" evidence="4">
    <location>
        <begin position="656"/>
        <end position="686"/>
    </location>
</feature>
<keyword evidence="1" id="KW-0285">Flavoprotein</keyword>
<evidence type="ECO:0000256" key="1">
    <source>
        <dbReference type="ARBA" id="ARBA00022630"/>
    </source>
</evidence>